<dbReference type="InterPro" id="IPR050730">
    <property type="entry name" value="UBX_domain-protein"/>
</dbReference>
<dbReference type="PROSITE" id="PS50033">
    <property type="entry name" value="UBX"/>
    <property type="match status" value="1"/>
</dbReference>
<dbReference type="CDD" id="cd01767">
    <property type="entry name" value="UBX"/>
    <property type="match status" value="1"/>
</dbReference>
<dbReference type="InterPro" id="IPR001012">
    <property type="entry name" value="UBX_dom"/>
</dbReference>
<proteinExistence type="predicted"/>
<dbReference type="Pfam" id="PF00789">
    <property type="entry name" value="UBX"/>
    <property type="match status" value="1"/>
</dbReference>
<sequence>MENRRLMQEQEEAYKESAERDRQKILEVKKARQEKLDAEKKQKKKQNEMEQRRQVIAEMREQLKLQGEHQPIGNDLINVQVRFPSGKKFVKKFSLDDNLEKLFTAILCHDTCPDFFTVATGFPRSEIHCAPEWYHSLLCAQLVADGLVPSPFRPASSFRALGLVKAVGVFVNNHCPYSGPH</sequence>
<reference evidence="4" key="2">
    <citation type="submission" date="2017-02" db="UniProtKB">
        <authorList>
            <consortium name="WormBaseParasite"/>
        </authorList>
    </citation>
    <scope>IDENTIFICATION</scope>
</reference>
<keyword evidence="3" id="KW-1185">Reference proteome</keyword>
<evidence type="ECO:0000313" key="4">
    <source>
        <dbReference type="WBParaSite" id="ACAC_0000670901-mRNA-1"/>
    </source>
</evidence>
<feature type="region of interest" description="Disordered" evidence="1">
    <location>
        <begin position="32"/>
        <end position="51"/>
    </location>
</feature>
<organism evidence="3 4">
    <name type="scientific">Angiostrongylus cantonensis</name>
    <name type="common">Rat lungworm</name>
    <dbReference type="NCBI Taxonomy" id="6313"/>
    <lineage>
        <taxon>Eukaryota</taxon>
        <taxon>Metazoa</taxon>
        <taxon>Ecdysozoa</taxon>
        <taxon>Nematoda</taxon>
        <taxon>Chromadorea</taxon>
        <taxon>Rhabditida</taxon>
        <taxon>Rhabditina</taxon>
        <taxon>Rhabditomorpha</taxon>
        <taxon>Strongyloidea</taxon>
        <taxon>Metastrongylidae</taxon>
        <taxon>Angiostrongylus</taxon>
    </lineage>
</organism>
<dbReference type="PANTHER" id="PTHR23322">
    <property type="entry name" value="FAS-ASSOCIATED PROTEIN"/>
    <property type="match status" value="1"/>
</dbReference>
<dbReference type="Proteomes" id="UP000035642">
    <property type="component" value="Unassembled WGS sequence"/>
</dbReference>
<reference evidence="3" key="1">
    <citation type="submission" date="2012-09" db="EMBL/GenBank/DDBJ databases">
        <authorList>
            <person name="Martin A.A."/>
        </authorList>
    </citation>
    <scope>NUCLEOTIDE SEQUENCE</scope>
</reference>
<evidence type="ECO:0000256" key="1">
    <source>
        <dbReference type="SAM" id="MobiDB-lite"/>
    </source>
</evidence>
<accession>A0A0K0D9B9</accession>
<dbReference type="InterPro" id="IPR029071">
    <property type="entry name" value="Ubiquitin-like_domsf"/>
</dbReference>
<dbReference type="STRING" id="6313.A0A0K0D9B9"/>
<protein>
    <submittedName>
        <fullName evidence="4">UBX domain-containing protein</fullName>
    </submittedName>
</protein>
<dbReference type="SUPFAM" id="SSF54236">
    <property type="entry name" value="Ubiquitin-like"/>
    <property type="match status" value="1"/>
</dbReference>
<name>A0A0K0D9B9_ANGCA</name>
<dbReference type="GO" id="GO:0043130">
    <property type="term" value="F:ubiquitin binding"/>
    <property type="evidence" value="ECO:0007669"/>
    <property type="project" value="TreeGrafter"/>
</dbReference>
<dbReference type="Gene3D" id="3.10.20.90">
    <property type="entry name" value="Phosphatidylinositol 3-kinase Catalytic Subunit, Chain A, domain 1"/>
    <property type="match status" value="1"/>
</dbReference>
<dbReference type="AlphaFoldDB" id="A0A0K0D9B9"/>
<evidence type="ECO:0000259" key="2">
    <source>
        <dbReference type="PROSITE" id="PS50033"/>
    </source>
</evidence>
<dbReference type="WBParaSite" id="ACAC_0000670901-mRNA-1">
    <property type="protein sequence ID" value="ACAC_0000670901-mRNA-1"/>
    <property type="gene ID" value="ACAC_0000670901"/>
</dbReference>
<evidence type="ECO:0000313" key="3">
    <source>
        <dbReference type="Proteomes" id="UP000035642"/>
    </source>
</evidence>
<feature type="domain" description="UBX" evidence="2">
    <location>
        <begin position="72"/>
        <end position="124"/>
    </location>
</feature>
<feature type="region of interest" description="Disordered" evidence="1">
    <location>
        <begin position="1"/>
        <end position="27"/>
    </location>
</feature>
<dbReference type="PANTHER" id="PTHR23322:SF93">
    <property type="entry name" value="UBX DOMAIN-CONTAINING PROTEIN 8"/>
    <property type="match status" value="1"/>
</dbReference>